<feature type="non-terminal residue" evidence="1">
    <location>
        <position position="1"/>
    </location>
</feature>
<organism evidence="1 2">
    <name type="scientific">Allacma fusca</name>
    <dbReference type="NCBI Taxonomy" id="39272"/>
    <lineage>
        <taxon>Eukaryota</taxon>
        <taxon>Metazoa</taxon>
        <taxon>Ecdysozoa</taxon>
        <taxon>Arthropoda</taxon>
        <taxon>Hexapoda</taxon>
        <taxon>Collembola</taxon>
        <taxon>Symphypleona</taxon>
        <taxon>Sminthuridae</taxon>
        <taxon>Allacma</taxon>
    </lineage>
</organism>
<reference evidence="1" key="1">
    <citation type="submission" date="2021-06" db="EMBL/GenBank/DDBJ databases">
        <authorList>
            <person name="Hodson N. C."/>
            <person name="Mongue J. A."/>
            <person name="Jaron S. K."/>
        </authorList>
    </citation>
    <scope>NUCLEOTIDE SEQUENCE</scope>
</reference>
<proteinExistence type="predicted"/>
<evidence type="ECO:0000313" key="1">
    <source>
        <dbReference type="EMBL" id="CAG7826321.1"/>
    </source>
</evidence>
<accession>A0A8J2L2F7</accession>
<evidence type="ECO:0008006" key="3">
    <source>
        <dbReference type="Google" id="ProtNLM"/>
    </source>
</evidence>
<dbReference type="AlphaFoldDB" id="A0A8J2L2F7"/>
<protein>
    <recommendedName>
        <fullName evidence="3">Sushi domain-containing protein</fullName>
    </recommendedName>
</protein>
<keyword evidence="2" id="KW-1185">Reference proteome</keyword>
<name>A0A8J2L2F7_9HEXA</name>
<evidence type="ECO:0000313" key="2">
    <source>
        <dbReference type="Proteomes" id="UP000708208"/>
    </source>
</evidence>
<comment type="caution">
    <text evidence="1">The sequence shown here is derived from an EMBL/GenBank/DDBJ whole genome shotgun (WGS) entry which is preliminary data.</text>
</comment>
<gene>
    <name evidence="1" type="ORF">AFUS01_LOCUS36378</name>
</gene>
<dbReference type="Proteomes" id="UP000708208">
    <property type="component" value="Unassembled WGS sequence"/>
</dbReference>
<feature type="non-terminal residue" evidence="1">
    <location>
        <position position="144"/>
    </location>
</feature>
<dbReference type="EMBL" id="CAJVCH010539368">
    <property type="protein sequence ID" value="CAG7826321.1"/>
    <property type="molecule type" value="Genomic_DNA"/>
</dbReference>
<sequence length="144" mass="15410">GEDNALSLTFRSQPRNCPTLKLPRGAEVNCSESADDCLSNVAPGTNVTFKCKEHHISSYAYSSVDMLCEGKKGTWKNNLPFSCSLQCGIFPPVPTTQEASLAFEKMSWNGLIASYSSLNESTSPTPLCSAVSIDSAFALTSAKC</sequence>